<organism evidence="2">
    <name type="scientific">Nothobranchius kadleci</name>
    <name type="common">African annual killifish</name>
    <dbReference type="NCBI Taxonomy" id="1051664"/>
    <lineage>
        <taxon>Eukaryota</taxon>
        <taxon>Metazoa</taxon>
        <taxon>Chordata</taxon>
        <taxon>Craniata</taxon>
        <taxon>Vertebrata</taxon>
        <taxon>Euteleostomi</taxon>
        <taxon>Actinopterygii</taxon>
        <taxon>Neopterygii</taxon>
        <taxon>Teleostei</taxon>
        <taxon>Neoteleostei</taxon>
        <taxon>Acanthomorphata</taxon>
        <taxon>Ovalentaria</taxon>
        <taxon>Atherinomorphae</taxon>
        <taxon>Cyprinodontiformes</taxon>
        <taxon>Nothobranchiidae</taxon>
        <taxon>Nothobranchius</taxon>
    </lineage>
</organism>
<keyword evidence="2" id="KW-0670">Pyruvate</keyword>
<proteinExistence type="predicted"/>
<reference evidence="2" key="1">
    <citation type="submission" date="2016-05" db="EMBL/GenBank/DDBJ databases">
        <authorList>
            <person name="Lavstsen T."/>
            <person name="Jespersen J.S."/>
        </authorList>
    </citation>
    <scope>NUCLEOTIDE SEQUENCE</scope>
    <source>
        <tissue evidence="2">Brain</tissue>
    </source>
</reference>
<dbReference type="AlphaFoldDB" id="A0A1A8BV36"/>
<feature type="non-terminal residue" evidence="2">
    <location>
        <position position="54"/>
    </location>
</feature>
<gene>
    <name evidence="2" type="primary">PDHA1B</name>
</gene>
<protein>
    <submittedName>
        <fullName evidence="2">Pyruvate dehydrogenase (Lipoamide) alpha 1b</fullName>
    </submittedName>
</protein>
<reference evidence="2" key="2">
    <citation type="submission" date="2016-06" db="EMBL/GenBank/DDBJ databases">
        <title>The genome of a short-lived fish provides insights into sex chromosome evolution and the genetic control of aging.</title>
        <authorList>
            <person name="Reichwald K."/>
            <person name="Felder M."/>
            <person name="Petzold A."/>
            <person name="Koch P."/>
            <person name="Groth M."/>
            <person name="Platzer M."/>
        </authorList>
    </citation>
    <scope>NUCLEOTIDE SEQUENCE</scope>
    <source>
        <tissue evidence="2">Brain</tissue>
    </source>
</reference>
<evidence type="ECO:0000256" key="1">
    <source>
        <dbReference type="SAM" id="MobiDB-lite"/>
    </source>
</evidence>
<name>A0A1A8BV36_NOTKA</name>
<accession>A0A1A8BV36</accession>
<sequence>KWMLRSVRRWMTPPSLLRPTRSHRWRIFVTTSSPTTRRWTSAGHTPGPNSSLSA</sequence>
<feature type="non-terminal residue" evidence="2">
    <location>
        <position position="1"/>
    </location>
</feature>
<dbReference type="EMBL" id="HADZ01007591">
    <property type="protein sequence ID" value="SBP71532.1"/>
    <property type="molecule type" value="Transcribed_RNA"/>
</dbReference>
<evidence type="ECO:0000313" key="2">
    <source>
        <dbReference type="EMBL" id="SBP71532.1"/>
    </source>
</evidence>
<feature type="region of interest" description="Disordered" evidence="1">
    <location>
        <begin position="34"/>
        <end position="54"/>
    </location>
</feature>